<dbReference type="PANTHER" id="PTHR43725:SF15">
    <property type="entry name" value="BIFUNCTIONAL UDP-GLUCOSE 4-EPIMERASE AND UDP-XYLOSE 4-EPIMERASE 1"/>
    <property type="match status" value="1"/>
</dbReference>
<dbReference type="STRING" id="3469.A0A4Y7KJB1"/>
<evidence type="ECO:0000313" key="2">
    <source>
        <dbReference type="Proteomes" id="UP000316621"/>
    </source>
</evidence>
<proteinExistence type="predicted"/>
<gene>
    <name evidence="1" type="ORF">C5167_047929</name>
</gene>
<dbReference type="Gene3D" id="3.40.50.720">
    <property type="entry name" value="NAD(P)-binding Rossmann-like Domain"/>
    <property type="match status" value="1"/>
</dbReference>
<dbReference type="GO" id="GO:0005996">
    <property type="term" value="P:monosaccharide metabolic process"/>
    <property type="evidence" value="ECO:0007669"/>
    <property type="project" value="TreeGrafter"/>
</dbReference>
<name>A0A4Y7KJB1_PAPSO</name>
<dbReference type="AlphaFoldDB" id="A0A4Y7KJB1"/>
<accession>A0A4Y7KJB1</accession>
<sequence>MDVNGGGYNLRTGDFKGRRAGLIKSLTSGLPREPKYSHLRDLHKAINPKLLVPKSRCKGVYFTELLTKTAGIGSNNIPSHGQLLFFAQQRHIQQVAVGRLPELNVYGPDYPTKDGSAVRDYIHVMDLAVISCLKKLIMSENIGNSFLYFLKWTMLCGLGVEHLCLRWFCIRVKRISVKLCS</sequence>
<reference evidence="1 2" key="1">
    <citation type="journal article" date="2018" name="Science">
        <title>The opium poppy genome and morphinan production.</title>
        <authorList>
            <person name="Guo L."/>
            <person name="Winzer T."/>
            <person name="Yang X."/>
            <person name="Li Y."/>
            <person name="Ning Z."/>
            <person name="He Z."/>
            <person name="Teodor R."/>
            <person name="Lu Y."/>
            <person name="Bowser T.A."/>
            <person name="Graham I.A."/>
            <person name="Ye K."/>
        </authorList>
    </citation>
    <scope>NUCLEOTIDE SEQUENCE [LARGE SCALE GENOMIC DNA]</scope>
    <source>
        <strain evidence="2">cv. HN1</strain>
        <tissue evidence="1">Leaves</tissue>
    </source>
</reference>
<dbReference type="Gramene" id="RZC72440">
    <property type="protein sequence ID" value="RZC72440"/>
    <property type="gene ID" value="C5167_047929"/>
</dbReference>
<organism evidence="1 2">
    <name type="scientific">Papaver somniferum</name>
    <name type="common">Opium poppy</name>
    <dbReference type="NCBI Taxonomy" id="3469"/>
    <lineage>
        <taxon>Eukaryota</taxon>
        <taxon>Viridiplantae</taxon>
        <taxon>Streptophyta</taxon>
        <taxon>Embryophyta</taxon>
        <taxon>Tracheophyta</taxon>
        <taxon>Spermatophyta</taxon>
        <taxon>Magnoliopsida</taxon>
        <taxon>Ranunculales</taxon>
        <taxon>Papaveraceae</taxon>
        <taxon>Papaveroideae</taxon>
        <taxon>Papaver</taxon>
    </lineage>
</organism>
<dbReference type="GO" id="GO:0003978">
    <property type="term" value="F:UDP-glucose 4-epimerase activity"/>
    <property type="evidence" value="ECO:0007669"/>
    <property type="project" value="TreeGrafter"/>
</dbReference>
<protein>
    <recommendedName>
        <fullName evidence="3">NAD-dependent epimerase/dehydratase domain-containing protein</fullName>
    </recommendedName>
</protein>
<keyword evidence="2" id="KW-1185">Reference proteome</keyword>
<dbReference type="Gene3D" id="3.90.25.10">
    <property type="entry name" value="UDP-galactose 4-epimerase, domain 1"/>
    <property type="match status" value="1"/>
</dbReference>
<dbReference type="Proteomes" id="UP000316621">
    <property type="component" value="Chromosome 8"/>
</dbReference>
<dbReference type="PANTHER" id="PTHR43725">
    <property type="entry name" value="UDP-GLUCOSE 4-EPIMERASE"/>
    <property type="match status" value="1"/>
</dbReference>
<dbReference type="GO" id="GO:0005829">
    <property type="term" value="C:cytosol"/>
    <property type="evidence" value="ECO:0007669"/>
    <property type="project" value="TreeGrafter"/>
</dbReference>
<evidence type="ECO:0008006" key="3">
    <source>
        <dbReference type="Google" id="ProtNLM"/>
    </source>
</evidence>
<evidence type="ECO:0000313" key="1">
    <source>
        <dbReference type="EMBL" id="RZC72440.1"/>
    </source>
</evidence>
<dbReference type="EMBL" id="CM010722">
    <property type="protein sequence ID" value="RZC72440.1"/>
    <property type="molecule type" value="Genomic_DNA"/>
</dbReference>